<name>A0A0V1N791_9BILA</name>
<reference evidence="1 2" key="1">
    <citation type="submission" date="2015-01" db="EMBL/GenBank/DDBJ databases">
        <title>Evolution of Trichinella species and genotypes.</title>
        <authorList>
            <person name="Korhonen P.K."/>
            <person name="Edoardo P."/>
            <person name="Giuseppe L.R."/>
            <person name="Gasser R.B."/>
        </authorList>
    </citation>
    <scope>NUCLEOTIDE SEQUENCE [LARGE SCALE GENOMIC DNA]</scope>
    <source>
        <strain evidence="1">ISS1980</strain>
    </source>
</reference>
<protein>
    <submittedName>
        <fullName evidence="1">Uncharacterized protein</fullName>
    </submittedName>
</protein>
<dbReference type="Proteomes" id="UP000054843">
    <property type="component" value="Unassembled WGS sequence"/>
</dbReference>
<dbReference type="EMBL" id="JYDO01000005">
    <property type="protein sequence ID" value="KRZ79889.1"/>
    <property type="molecule type" value="Genomic_DNA"/>
</dbReference>
<evidence type="ECO:0000313" key="2">
    <source>
        <dbReference type="Proteomes" id="UP000054843"/>
    </source>
</evidence>
<sequence length="86" mass="9643">MQDQMHLFTSWSPQITQNHLRKAANVCLTPTFNSDSCILLTVNSTISPSRGNSRGMYSFCLLDFGSLFLIDCSLIDCTAMNETKLF</sequence>
<dbReference type="AlphaFoldDB" id="A0A0V1N791"/>
<organism evidence="1 2">
    <name type="scientific">Trichinella papuae</name>
    <dbReference type="NCBI Taxonomy" id="268474"/>
    <lineage>
        <taxon>Eukaryota</taxon>
        <taxon>Metazoa</taxon>
        <taxon>Ecdysozoa</taxon>
        <taxon>Nematoda</taxon>
        <taxon>Enoplea</taxon>
        <taxon>Dorylaimia</taxon>
        <taxon>Trichinellida</taxon>
        <taxon>Trichinellidae</taxon>
        <taxon>Trichinella</taxon>
    </lineage>
</organism>
<accession>A0A0V1N791</accession>
<evidence type="ECO:0000313" key="1">
    <source>
        <dbReference type="EMBL" id="KRZ79889.1"/>
    </source>
</evidence>
<keyword evidence="2" id="KW-1185">Reference proteome</keyword>
<comment type="caution">
    <text evidence="1">The sequence shown here is derived from an EMBL/GenBank/DDBJ whole genome shotgun (WGS) entry which is preliminary data.</text>
</comment>
<gene>
    <name evidence="1" type="ORF">T10_9222</name>
</gene>
<proteinExistence type="predicted"/>